<organism evidence="1 2">
    <name type="scientific">Armillaria gallica</name>
    <name type="common">Bulbous honey fungus</name>
    <name type="synonym">Armillaria bulbosa</name>
    <dbReference type="NCBI Taxonomy" id="47427"/>
    <lineage>
        <taxon>Eukaryota</taxon>
        <taxon>Fungi</taxon>
        <taxon>Dikarya</taxon>
        <taxon>Basidiomycota</taxon>
        <taxon>Agaricomycotina</taxon>
        <taxon>Agaricomycetes</taxon>
        <taxon>Agaricomycetidae</taxon>
        <taxon>Agaricales</taxon>
        <taxon>Marasmiineae</taxon>
        <taxon>Physalacriaceae</taxon>
        <taxon>Armillaria</taxon>
    </lineage>
</organism>
<name>A0A2H3EA82_ARMGA</name>
<evidence type="ECO:0000313" key="1">
    <source>
        <dbReference type="EMBL" id="PBL03045.1"/>
    </source>
</evidence>
<dbReference type="Proteomes" id="UP000217790">
    <property type="component" value="Unassembled WGS sequence"/>
</dbReference>
<accession>A0A2H3EA82</accession>
<proteinExistence type="predicted"/>
<sequence>MDVTAILAVLQYTHQPTVNIHWVKLWCAEDAKQRLDLVPILAWHRDNINVSNSRLPAASTEYPTSQIYRVTDHANASSLLHVVGWGIHIGGTLAIKCQVPSLFLHVLLSTSRADNLSVGAPGQGGYYPQQPPQSYQGYDQGQYQGGYMPQQQPQTIILECAASVALNHFAIERFEGGSRAICIQVYHYSSIHIIQAAQRFHEHRSRPLDEPKRNPNAASFAVQLIYPVSTLIRWSCIRSRLWTQSSFVEVGYEIFLSEFPFIEELGTACYHAVEASMPEVPSYCLAQPMVASISEGPHSGTLACFTAVGISFERD</sequence>
<dbReference type="AlphaFoldDB" id="A0A2H3EA82"/>
<dbReference type="InParanoid" id="A0A2H3EA82"/>
<reference evidence="2" key="1">
    <citation type="journal article" date="2017" name="Nat. Ecol. Evol.">
        <title>Genome expansion and lineage-specific genetic innovations in the forest pathogenic fungi Armillaria.</title>
        <authorList>
            <person name="Sipos G."/>
            <person name="Prasanna A.N."/>
            <person name="Walter M.C."/>
            <person name="O'Connor E."/>
            <person name="Balint B."/>
            <person name="Krizsan K."/>
            <person name="Kiss B."/>
            <person name="Hess J."/>
            <person name="Varga T."/>
            <person name="Slot J."/>
            <person name="Riley R."/>
            <person name="Boka B."/>
            <person name="Rigling D."/>
            <person name="Barry K."/>
            <person name="Lee J."/>
            <person name="Mihaltcheva S."/>
            <person name="LaButti K."/>
            <person name="Lipzen A."/>
            <person name="Waldron R."/>
            <person name="Moloney N.M."/>
            <person name="Sperisen C."/>
            <person name="Kredics L."/>
            <person name="Vagvoelgyi C."/>
            <person name="Patrignani A."/>
            <person name="Fitzpatrick D."/>
            <person name="Nagy I."/>
            <person name="Doyle S."/>
            <person name="Anderson J.B."/>
            <person name="Grigoriev I.V."/>
            <person name="Gueldener U."/>
            <person name="Muensterkoetter M."/>
            <person name="Nagy L.G."/>
        </authorList>
    </citation>
    <scope>NUCLEOTIDE SEQUENCE [LARGE SCALE GENOMIC DNA]</scope>
    <source>
        <strain evidence="2">Ar21-2</strain>
    </source>
</reference>
<keyword evidence="2" id="KW-1185">Reference proteome</keyword>
<protein>
    <submittedName>
        <fullName evidence="1">Uncharacterized protein</fullName>
    </submittedName>
</protein>
<dbReference type="EMBL" id="KZ293644">
    <property type="protein sequence ID" value="PBL03045.1"/>
    <property type="molecule type" value="Genomic_DNA"/>
</dbReference>
<evidence type="ECO:0000313" key="2">
    <source>
        <dbReference type="Proteomes" id="UP000217790"/>
    </source>
</evidence>
<gene>
    <name evidence="1" type="ORF">ARMGADRAFT_1021807</name>
</gene>